<proteinExistence type="predicted"/>
<evidence type="ECO:0000256" key="1">
    <source>
        <dbReference type="SAM" id="Phobius"/>
    </source>
</evidence>
<keyword evidence="1" id="KW-0812">Transmembrane</keyword>
<keyword evidence="3" id="KW-1185">Reference proteome</keyword>
<keyword evidence="1" id="KW-0472">Membrane</keyword>
<feature type="transmembrane region" description="Helical" evidence="1">
    <location>
        <begin position="176"/>
        <end position="194"/>
    </location>
</feature>
<dbReference type="Proteomes" id="UP001385892">
    <property type="component" value="Unassembled WGS sequence"/>
</dbReference>
<sequence length="201" mass="21523">MNLLPEGWPWWIAGAVALFWFIGAHNRLVRLRSTALQAYGALDAALMRQLDFVQTHVIPTAPSAFGPGELTSGASLRAAARQFGNMLGATRKRPLDMQAMAALGTALHAMLSAWQRQHGDPSMVFEADGTLSRPATWAGSGDDPSVATIAAPIAWPEPSAAPEIARGQFNQAVLNYNAAIGQFPAMLMALMFGLRRAMPLV</sequence>
<evidence type="ECO:0000313" key="3">
    <source>
        <dbReference type="Proteomes" id="UP001385892"/>
    </source>
</evidence>
<keyword evidence="1" id="KW-1133">Transmembrane helix</keyword>
<dbReference type="RefSeq" id="WP_340344369.1">
    <property type="nucleotide sequence ID" value="NZ_JBBKZT010000010.1"/>
</dbReference>
<organism evidence="2 3">
    <name type="scientific">Variovorax rhizosphaerae</name>
    <dbReference type="NCBI Taxonomy" id="1836200"/>
    <lineage>
        <taxon>Bacteria</taxon>
        <taxon>Pseudomonadati</taxon>
        <taxon>Pseudomonadota</taxon>
        <taxon>Betaproteobacteria</taxon>
        <taxon>Burkholderiales</taxon>
        <taxon>Comamonadaceae</taxon>
        <taxon>Variovorax</taxon>
    </lineage>
</organism>
<evidence type="ECO:0000313" key="2">
    <source>
        <dbReference type="EMBL" id="MEJ8849236.1"/>
    </source>
</evidence>
<accession>A0ABU8WNX8</accession>
<name>A0ABU8WNX8_9BURK</name>
<protein>
    <submittedName>
        <fullName evidence="2">Lema family protein</fullName>
    </submittedName>
</protein>
<gene>
    <name evidence="2" type="ORF">WKW82_21445</name>
</gene>
<reference evidence="2 3" key="1">
    <citation type="submission" date="2024-03" db="EMBL/GenBank/DDBJ databases">
        <title>Novel species of the genus Variovorax.</title>
        <authorList>
            <person name="Liu Q."/>
            <person name="Xin Y.-H."/>
        </authorList>
    </citation>
    <scope>NUCLEOTIDE SEQUENCE [LARGE SCALE GENOMIC DNA]</scope>
    <source>
        <strain evidence="2 3">KACC 18900</strain>
    </source>
</reference>
<dbReference type="EMBL" id="JBBKZT010000010">
    <property type="protein sequence ID" value="MEJ8849236.1"/>
    <property type="molecule type" value="Genomic_DNA"/>
</dbReference>
<dbReference type="InterPro" id="IPR023353">
    <property type="entry name" value="LemA-like_dom_sf"/>
</dbReference>
<comment type="caution">
    <text evidence="2">The sequence shown here is derived from an EMBL/GenBank/DDBJ whole genome shotgun (WGS) entry which is preliminary data.</text>
</comment>
<dbReference type="SUPFAM" id="SSF140478">
    <property type="entry name" value="LemA-like"/>
    <property type="match status" value="1"/>
</dbReference>
<feature type="transmembrane region" description="Helical" evidence="1">
    <location>
        <begin position="7"/>
        <end position="24"/>
    </location>
</feature>
<dbReference type="Gene3D" id="1.20.1440.20">
    <property type="entry name" value="LemA-like domain"/>
    <property type="match status" value="2"/>
</dbReference>